<dbReference type="Gene3D" id="1.10.3720.10">
    <property type="entry name" value="MetI-like"/>
    <property type="match status" value="1"/>
</dbReference>
<protein>
    <submittedName>
        <fullName evidence="9">ABC transporter permease subunit</fullName>
    </submittedName>
</protein>
<evidence type="ECO:0000256" key="7">
    <source>
        <dbReference type="RuleBase" id="RU363032"/>
    </source>
</evidence>
<dbReference type="SUPFAM" id="SSF161098">
    <property type="entry name" value="MetI-like"/>
    <property type="match status" value="1"/>
</dbReference>
<sequence>MNLKYQMLKSLIVSILAFCLIVSVVLIPRQLELSIQDYKIVAEEPSLTLSQYTAHVSEFFKTAIENGSLGESRYSGHSSESEALKAMGRSLLVIVTALLIGLIFGILKGVMDYRLSKTRLNLLGNWTTWIINAIPDFFLILLIQWFIIKNVPFIRFFATDGWQGFIIPSLLVSIYPIVQIARLTSASLTSQENKLYIKLARAKGLREWVILCKHMLANGIITILTHLPGMLVFILSNLLMVEIYRSYPGAAYRLSQALDYDTQVGTGNNYEPGVIIYIVLYFILLFLLVQWIAAAARRYFDRQ</sequence>
<dbReference type="CDD" id="cd06261">
    <property type="entry name" value="TM_PBP2"/>
    <property type="match status" value="1"/>
</dbReference>
<organism evidence="9 10">
    <name type="scientific">Paenibacillus shunpengii</name>
    <dbReference type="NCBI Taxonomy" id="2054424"/>
    <lineage>
        <taxon>Bacteria</taxon>
        <taxon>Bacillati</taxon>
        <taxon>Bacillota</taxon>
        <taxon>Bacilli</taxon>
        <taxon>Bacillales</taxon>
        <taxon>Paenibacillaceae</taxon>
        <taxon>Paenibacillus</taxon>
    </lineage>
</organism>
<accession>A0ABW5ST68</accession>
<dbReference type="EMBL" id="JBHUMJ010000008">
    <property type="protein sequence ID" value="MFD2702806.1"/>
    <property type="molecule type" value="Genomic_DNA"/>
</dbReference>
<keyword evidence="4 7" id="KW-0812">Transmembrane</keyword>
<name>A0ABW5ST68_9BACL</name>
<dbReference type="Pfam" id="PF00528">
    <property type="entry name" value="BPD_transp_1"/>
    <property type="match status" value="1"/>
</dbReference>
<feature type="transmembrane region" description="Helical" evidence="7">
    <location>
        <begin position="91"/>
        <end position="111"/>
    </location>
</feature>
<keyword evidence="6 7" id="KW-0472">Membrane</keyword>
<dbReference type="Proteomes" id="UP001597540">
    <property type="component" value="Unassembled WGS sequence"/>
</dbReference>
<comment type="caution">
    <text evidence="9">The sequence shown here is derived from an EMBL/GenBank/DDBJ whole genome shotgun (WGS) entry which is preliminary data.</text>
</comment>
<evidence type="ECO:0000259" key="8">
    <source>
        <dbReference type="PROSITE" id="PS50928"/>
    </source>
</evidence>
<keyword evidence="3" id="KW-1003">Cell membrane</keyword>
<keyword evidence="5 7" id="KW-1133">Transmembrane helix</keyword>
<evidence type="ECO:0000256" key="1">
    <source>
        <dbReference type="ARBA" id="ARBA00004651"/>
    </source>
</evidence>
<reference evidence="10" key="1">
    <citation type="journal article" date="2019" name="Int. J. Syst. Evol. Microbiol.">
        <title>The Global Catalogue of Microorganisms (GCM) 10K type strain sequencing project: providing services to taxonomists for standard genome sequencing and annotation.</title>
        <authorList>
            <consortium name="The Broad Institute Genomics Platform"/>
            <consortium name="The Broad Institute Genome Sequencing Center for Infectious Disease"/>
            <person name="Wu L."/>
            <person name="Ma J."/>
        </authorList>
    </citation>
    <scope>NUCLEOTIDE SEQUENCE [LARGE SCALE GENOMIC DNA]</scope>
    <source>
        <strain evidence="10">KCTC 33849</strain>
    </source>
</reference>
<feature type="transmembrane region" description="Helical" evidence="7">
    <location>
        <begin position="274"/>
        <end position="296"/>
    </location>
</feature>
<dbReference type="PROSITE" id="PS50928">
    <property type="entry name" value="ABC_TM1"/>
    <property type="match status" value="1"/>
</dbReference>
<keyword evidence="2 7" id="KW-0813">Transport</keyword>
<dbReference type="PANTHER" id="PTHR30465">
    <property type="entry name" value="INNER MEMBRANE ABC TRANSPORTER"/>
    <property type="match status" value="1"/>
</dbReference>
<comment type="subcellular location">
    <subcellularLocation>
        <location evidence="1 7">Cell membrane</location>
        <topology evidence="1 7">Multi-pass membrane protein</topology>
    </subcellularLocation>
</comment>
<dbReference type="RefSeq" id="WP_379264213.1">
    <property type="nucleotide sequence ID" value="NZ_JBHUMJ010000008.1"/>
</dbReference>
<proteinExistence type="inferred from homology"/>
<feature type="transmembrane region" description="Helical" evidence="7">
    <location>
        <begin position="215"/>
        <end position="239"/>
    </location>
</feature>
<feature type="transmembrane region" description="Helical" evidence="7">
    <location>
        <begin position="7"/>
        <end position="27"/>
    </location>
</feature>
<evidence type="ECO:0000256" key="4">
    <source>
        <dbReference type="ARBA" id="ARBA00022692"/>
    </source>
</evidence>
<feature type="transmembrane region" description="Helical" evidence="7">
    <location>
        <begin position="123"/>
        <end position="147"/>
    </location>
</feature>
<evidence type="ECO:0000256" key="5">
    <source>
        <dbReference type="ARBA" id="ARBA00022989"/>
    </source>
</evidence>
<feature type="domain" description="ABC transmembrane type-1" evidence="8">
    <location>
        <begin position="87"/>
        <end position="293"/>
    </location>
</feature>
<evidence type="ECO:0000313" key="9">
    <source>
        <dbReference type="EMBL" id="MFD2702806.1"/>
    </source>
</evidence>
<dbReference type="InterPro" id="IPR035906">
    <property type="entry name" value="MetI-like_sf"/>
</dbReference>
<evidence type="ECO:0000256" key="6">
    <source>
        <dbReference type="ARBA" id="ARBA00023136"/>
    </source>
</evidence>
<dbReference type="PANTHER" id="PTHR30465:SF0">
    <property type="entry name" value="OLIGOPEPTIDE TRANSPORT SYSTEM PERMEASE PROTEIN APPB"/>
    <property type="match status" value="1"/>
</dbReference>
<keyword evidence="10" id="KW-1185">Reference proteome</keyword>
<comment type="similarity">
    <text evidence="7">Belongs to the binding-protein-dependent transport system permease family.</text>
</comment>
<evidence type="ECO:0000256" key="3">
    <source>
        <dbReference type="ARBA" id="ARBA00022475"/>
    </source>
</evidence>
<gene>
    <name evidence="9" type="ORF">ACFSVM_20420</name>
</gene>
<evidence type="ECO:0000313" key="10">
    <source>
        <dbReference type="Proteomes" id="UP001597540"/>
    </source>
</evidence>
<evidence type="ECO:0000256" key="2">
    <source>
        <dbReference type="ARBA" id="ARBA00022448"/>
    </source>
</evidence>
<dbReference type="InterPro" id="IPR000515">
    <property type="entry name" value="MetI-like"/>
</dbReference>